<dbReference type="Pfam" id="PF01997">
    <property type="entry name" value="Translin"/>
    <property type="match status" value="1"/>
</dbReference>
<dbReference type="Gene3D" id="1.20.58.200">
    <property type="entry name" value="Translin, domain 2"/>
    <property type="match status" value="1"/>
</dbReference>
<dbReference type="Gene3D" id="1.20.58.190">
    <property type="entry name" value="Translin, domain 1"/>
    <property type="match status" value="1"/>
</dbReference>
<dbReference type="GO" id="GO:0043565">
    <property type="term" value="F:sequence-specific DNA binding"/>
    <property type="evidence" value="ECO:0007669"/>
    <property type="project" value="InterPro"/>
</dbReference>
<keyword evidence="4" id="KW-0963">Cytoplasm</keyword>
<feature type="region of interest" description="Disordered" evidence="6">
    <location>
        <begin position="1"/>
        <end position="23"/>
    </location>
</feature>
<dbReference type="OrthoDB" id="31005at2759"/>
<evidence type="ECO:0000256" key="2">
    <source>
        <dbReference type="ARBA" id="ARBA00004496"/>
    </source>
</evidence>
<feature type="compositionally biased region" description="Basic and acidic residues" evidence="6">
    <location>
        <begin position="11"/>
        <end position="23"/>
    </location>
</feature>
<dbReference type="InterPro" id="IPR016068">
    <property type="entry name" value="Translin_N"/>
</dbReference>
<evidence type="ECO:0000313" key="8">
    <source>
        <dbReference type="Proteomes" id="UP000799302"/>
    </source>
</evidence>
<dbReference type="InterPro" id="IPR036081">
    <property type="entry name" value="Translin_sf"/>
</dbReference>
<evidence type="ECO:0000256" key="6">
    <source>
        <dbReference type="SAM" id="MobiDB-lite"/>
    </source>
</evidence>
<dbReference type="EMBL" id="MU004238">
    <property type="protein sequence ID" value="KAF2667024.1"/>
    <property type="molecule type" value="Genomic_DNA"/>
</dbReference>
<protein>
    <submittedName>
        <fullName evidence="7">Translin</fullName>
    </submittedName>
</protein>
<evidence type="ECO:0000256" key="5">
    <source>
        <dbReference type="ARBA" id="ARBA00023242"/>
    </source>
</evidence>
<evidence type="ECO:0000256" key="4">
    <source>
        <dbReference type="ARBA" id="ARBA00022490"/>
    </source>
</evidence>
<dbReference type="GO" id="GO:0005634">
    <property type="term" value="C:nucleus"/>
    <property type="evidence" value="ECO:0007669"/>
    <property type="project" value="UniProtKB-SubCell"/>
</dbReference>
<keyword evidence="8" id="KW-1185">Reference proteome</keyword>
<dbReference type="InterPro" id="IPR002848">
    <property type="entry name" value="Translin_fam"/>
</dbReference>
<dbReference type="InterPro" id="IPR016069">
    <property type="entry name" value="Translin_C"/>
</dbReference>
<dbReference type="PANTHER" id="PTHR10741">
    <property type="entry name" value="TRANSLIN AND TRANSLIN ASSOCIATED PROTEIN X"/>
    <property type="match status" value="1"/>
</dbReference>
<dbReference type="AlphaFoldDB" id="A0A6A6U7U0"/>
<evidence type="ECO:0000256" key="1">
    <source>
        <dbReference type="ARBA" id="ARBA00004123"/>
    </source>
</evidence>
<keyword evidence="5" id="KW-0539">Nucleus</keyword>
<evidence type="ECO:0000256" key="3">
    <source>
        <dbReference type="ARBA" id="ARBA00005902"/>
    </source>
</evidence>
<organism evidence="7 8">
    <name type="scientific">Microthyrium microscopicum</name>
    <dbReference type="NCBI Taxonomy" id="703497"/>
    <lineage>
        <taxon>Eukaryota</taxon>
        <taxon>Fungi</taxon>
        <taxon>Dikarya</taxon>
        <taxon>Ascomycota</taxon>
        <taxon>Pezizomycotina</taxon>
        <taxon>Dothideomycetes</taxon>
        <taxon>Dothideomycetes incertae sedis</taxon>
        <taxon>Microthyriales</taxon>
        <taxon>Microthyriaceae</taxon>
        <taxon>Microthyrium</taxon>
    </lineage>
</organism>
<name>A0A6A6U7U0_9PEZI</name>
<comment type="subcellular location">
    <subcellularLocation>
        <location evidence="2">Cytoplasm</location>
    </subcellularLocation>
    <subcellularLocation>
        <location evidence="1">Nucleus</location>
    </subcellularLocation>
</comment>
<proteinExistence type="inferred from homology"/>
<gene>
    <name evidence="7" type="ORF">BT63DRAFT_427443</name>
</gene>
<dbReference type="GO" id="GO:0005737">
    <property type="term" value="C:cytoplasm"/>
    <property type="evidence" value="ECO:0007669"/>
    <property type="project" value="UniProtKB-SubCell"/>
</dbReference>
<dbReference type="CDD" id="cd14820">
    <property type="entry name" value="TRAX"/>
    <property type="match status" value="1"/>
</dbReference>
<dbReference type="Proteomes" id="UP000799302">
    <property type="component" value="Unassembled WGS sequence"/>
</dbReference>
<sequence length="278" mass="31259">MPQSNTQNKKRSAEDAFGERPAKMESPFMPMFEGFKSELDEHHDRRERIIKASRDITATSKKIIFGLQRVRNMKQPIPGAITKSNQPLWDLISKAYSSISTDLQGLNTYRYSKQITGGTQEFMEALSFQHYLEAQSLVSLQEASRSTADLGGPNNPILLSEADYLLGVFDMTGELMRFAITVMATSGEVPSAKLEVEGEQSHRNVLTDLRDVRDFLKAVDVPHYSSLNKDMNKKMEVLETCVVKVENALYGLTVRGAERPKGWLPDEKMVGRDEVVGH</sequence>
<dbReference type="SUPFAM" id="SSF74784">
    <property type="entry name" value="Translin"/>
    <property type="match status" value="1"/>
</dbReference>
<reference evidence="7" key="1">
    <citation type="journal article" date="2020" name="Stud. Mycol.">
        <title>101 Dothideomycetes genomes: a test case for predicting lifestyles and emergence of pathogens.</title>
        <authorList>
            <person name="Haridas S."/>
            <person name="Albert R."/>
            <person name="Binder M."/>
            <person name="Bloem J."/>
            <person name="Labutti K."/>
            <person name="Salamov A."/>
            <person name="Andreopoulos B."/>
            <person name="Baker S."/>
            <person name="Barry K."/>
            <person name="Bills G."/>
            <person name="Bluhm B."/>
            <person name="Cannon C."/>
            <person name="Castanera R."/>
            <person name="Culley D."/>
            <person name="Daum C."/>
            <person name="Ezra D."/>
            <person name="Gonzalez J."/>
            <person name="Henrissat B."/>
            <person name="Kuo A."/>
            <person name="Liang C."/>
            <person name="Lipzen A."/>
            <person name="Lutzoni F."/>
            <person name="Magnuson J."/>
            <person name="Mondo S."/>
            <person name="Nolan M."/>
            <person name="Ohm R."/>
            <person name="Pangilinan J."/>
            <person name="Park H.-J."/>
            <person name="Ramirez L."/>
            <person name="Alfaro M."/>
            <person name="Sun H."/>
            <person name="Tritt A."/>
            <person name="Yoshinaga Y."/>
            <person name="Zwiers L.-H."/>
            <person name="Turgeon B."/>
            <person name="Goodwin S."/>
            <person name="Spatafora J."/>
            <person name="Crous P."/>
            <person name="Grigoriev I."/>
        </authorList>
    </citation>
    <scope>NUCLEOTIDE SEQUENCE</scope>
    <source>
        <strain evidence="7">CBS 115976</strain>
    </source>
</reference>
<accession>A0A6A6U7U0</accession>
<comment type="similarity">
    <text evidence="3">Belongs to the translin family.</text>
</comment>
<evidence type="ECO:0000313" key="7">
    <source>
        <dbReference type="EMBL" id="KAF2667024.1"/>
    </source>
</evidence>